<dbReference type="GO" id="GO:0034511">
    <property type="term" value="F:U3 snoRNA binding"/>
    <property type="evidence" value="ECO:0007669"/>
    <property type="project" value="InterPro"/>
</dbReference>
<evidence type="ECO:0000313" key="6">
    <source>
        <dbReference type="Proteomes" id="UP000009168"/>
    </source>
</evidence>
<dbReference type="RefSeq" id="XP_001025782.2">
    <property type="nucleotide sequence ID" value="XM_001025782.2"/>
</dbReference>
<dbReference type="PANTHER" id="PTHR19865:SF0">
    <property type="entry name" value="U3 SMALL NUCLEOLAR RNA-INTERACTING PROTEIN 2"/>
    <property type="match status" value="1"/>
</dbReference>
<keyword evidence="6" id="KW-1185">Reference proteome</keyword>
<evidence type="ECO:0000313" key="5">
    <source>
        <dbReference type="EMBL" id="EAS05537.2"/>
    </source>
</evidence>
<dbReference type="GO" id="GO:0032040">
    <property type="term" value="C:small-subunit processome"/>
    <property type="evidence" value="ECO:0007669"/>
    <property type="project" value="TreeGrafter"/>
</dbReference>
<reference evidence="6" key="1">
    <citation type="journal article" date="2006" name="PLoS Biol.">
        <title>Macronuclear genome sequence of the ciliate Tetrahymena thermophila, a model eukaryote.</title>
        <authorList>
            <person name="Eisen J.A."/>
            <person name="Coyne R.S."/>
            <person name="Wu M."/>
            <person name="Wu D."/>
            <person name="Thiagarajan M."/>
            <person name="Wortman J.R."/>
            <person name="Badger J.H."/>
            <person name="Ren Q."/>
            <person name="Amedeo P."/>
            <person name="Jones K.M."/>
            <person name="Tallon L.J."/>
            <person name="Delcher A.L."/>
            <person name="Salzberg S.L."/>
            <person name="Silva J.C."/>
            <person name="Haas B.J."/>
            <person name="Majoros W.H."/>
            <person name="Farzad M."/>
            <person name="Carlton J.M."/>
            <person name="Smith R.K. Jr."/>
            <person name="Garg J."/>
            <person name="Pearlman R.E."/>
            <person name="Karrer K.M."/>
            <person name="Sun L."/>
            <person name="Manning G."/>
            <person name="Elde N.C."/>
            <person name="Turkewitz A.P."/>
            <person name="Asai D.J."/>
            <person name="Wilkes D.E."/>
            <person name="Wang Y."/>
            <person name="Cai H."/>
            <person name="Collins K."/>
            <person name="Stewart B.A."/>
            <person name="Lee S.R."/>
            <person name="Wilamowska K."/>
            <person name="Weinberg Z."/>
            <person name="Ruzzo W.L."/>
            <person name="Wloga D."/>
            <person name="Gaertig J."/>
            <person name="Frankel J."/>
            <person name="Tsao C.-C."/>
            <person name="Gorovsky M.A."/>
            <person name="Keeling P.J."/>
            <person name="Waller R.F."/>
            <person name="Patron N.J."/>
            <person name="Cherry J.M."/>
            <person name="Stover N.A."/>
            <person name="Krieger C.J."/>
            <person name="del Toro C."/>
            <person name="Ryder H.F."/>
            <person name="Williamson S.C."/>
            <person name="Barbeau R.A."/>
            <person name="Hamilton E.P."/>
            <person name="Orias E."/>
        </authorList>
    </citation>
    <scope>NUCLEOTIDE SEQUENCE [LARGE SCALE GENOMIC DNA]</scope>
    <source>
        <strain evidence="6">SB210</strain>
    </source>
</reference>
<keyword evidence="3" id="KW-0677">Repeat</keyword>
<dbReference type="Proteomes" id="UP000009168">
    <property type="component" value="Unassembled WGS sequence"/>
</dbReference>
<proteinExistence type="predicted"/>
<dbReference type="Gene3D" id="2.130.10.10">
    <property type="entry name" value="YVTN repeat-like/Quinoprotein amine dehydrogenase"/>
    <property type="match status" value="2"/>
</dbReference>
<evidence type="ECO:0000256" key="3">
    <source>
        <dbReference type="ARBA" id="ARBA00022737"/>
    </source>
</evidence>
<dbReference type="AlphaFoldDB" id="Q24CM7"/>
<keyword evidence="4" id="KW-0539">Nucleus</keyword>
<gene>
    <name evidence="5" type="ORF">TTHERM_01280640</name>
</gene>
<evidence type="ECO:0000256" key="2">
    <source>
        <dbReference type="ARBA" id="ARBA00022574"/>
    </source>
</evidence>
<dbReference type="SUPFAM" id="SSF50978">
    <property type="entry name" value="WD40 repeat-like"/>
    <property type="match status" value="1"/>
</dbReference>
<evidence type="ECO:0000256" key="1">
    <source>
        <dbReference type="ARBA" id="ARBA00004123"/>
    </source>
</evidence>
<dbReference type="HOGENOM" id="CLU_446571_0_0_1"/>
<dbReference type="PANTHER" id="PTHR19865">
    <property type="entry name" value="U3 SMALL NUCLEOLAR RNA INTERACTING PROTEIN 2"/>
    <property type="match status" value="1"/>
</dbReference>
<protein>
    <submittedName>
        <fullName evidence="5">WD domain, G-beta repeat protein</fullName>
    </submittedName>
</protein>
<name>Q24CM7_TETTS</name>
<dbReference type="GeneID" id="7832175"/>
<dbReference type="SMART" id="SM00320">
    <property type="entry name" value="WD40"/>
    <property type="match status" value="3"/>
</dbReference>
<comment type="subcellular location">
    <subcellularLocation>
        <location evidence="1">Nucleus</location>
    </subcellularLocation>
</comment>
<keyword evidence="2" id="KW-0853">WD repeat</keyword>
<dbReference type="EMBL" id="GG662365">
    <property type="protein sequence ID" value="EAS05537.2"/>
    <property type="molecule type" value="Genomic_DNA"/>
</dbReference>
<dbReference type="KEGG" id="tet:TTHERM_01280640"/>
<dbReference type="InterPro" id="IPR015943">
    <property type="entry name" value="WD40/YVTN_repeat-like_dom_sf"/>
</dbReference>
<dbReference type="OrthoDB" id="273067at2759"/>
<accession>Q24CM7</accession>
<dbReference type="InterPro" id="IPR001680">
    <property type="entry name" value="WD40_rpt"/>
</dbReference>
<sequence length="343" mass="40264">MRIYDKSNLKIIREFKGHTWLINDVIILNSDRSNKNQTHFNNQQQISEYDQLISCSSDTIIKIWNVNDQVVLQNIKSHYLEVTSLVLFDENNLISAGKDSLIFFYEITYSQNNNMQQPFIIDEKDPQDMQLEKQEQISRIKKMITKITQVYELKYLEFPIKQIEKINEIFFVAGYMNGVIALANFEQKQFLYCFEDKHDLGLYCLAKLDESTFCSSGGDSKVKVWNLTQSHSISEYQFTQQEYINRIKVLRKNKYIAVSHSNQIDLLSYSSQIDDKQIGNQQKKSTKIPSFAQKNNLLKVLQVKLKNPNEVSDFYFDQIKSNEENYQQVIVIGVNQPKILYFS</sequence>
<dbReference type="InParanoid" id="Q24CM7"/>
<dbReference type="InterPro" id="IPR039241">
    <property type="entry name" value="Rrp9-like"/>
</dbReference>
<dbReference type="InterPro" id="IPR036322">
    <property type="entry name" value="WD40_repeat_dom_sf"/>
</dbReference>
<evidence type="ECO:0000256" key="4">
    <source>
        <dbReference type="ARBA" id="ARBA00023242"/>
    </source>
</evidence>
<dbReference type="Pfam" id="PF00400">
    <property type="entry name" value="WD40"/>
    <property type="match status" value="2"/>
</dbReference>
<organism evidence="5 6">
    <name type="scientific">Tetrahymena thermophila (strain SB210)</name>
    <dbReference type="NCBI Taxonomy" id="312017"/>
    <lineage>
        <taxon>Eukaryota</taxon>
        <taxon>Sar</taxon>
        <taxon>Alveolata</taxon>
        <taxon>Ciliophora</taxon>
        <taxon>Intramacronucleata</taxon>
        <taxon>Oligohymenophorea</taxon>
        <taxon>Hymenostomatida</taxon>
        <taxon>Tetrahymenina</taxon>
        <taxon>Tetrahymenidae</taxon>
        <taxon>Tetrahymena</taxon>
    </lineage>
</organism>